<sequence>MPKKRFTSQYSKPPSTVHPSLSSTATSSSSSNHNDAQPTVNDLISSLRRSSISSKPAAATVTTPTLPPQIRHLLSQPETPVPRARNRRFDANGRRIPPGPAPPRSWLEGSRYGPLGSRRSQERILPTDVRHLPGLPEEERQGKSLQDMCLREMARHWEYVREYEKNNLADLPTGMRMKLLSYIAVYGPDDGVGFEGLKNILTLPPLEDGEVPEFDPGEKNERFFRADLSGAMGNSVSFKQLIELVQYPAPPANITSEELSWEDSSLSQSLSAPIPSLTYLSLSHPALTVSWPRLVSFAKHIPTLTHLSLAFWPVPSLTPNAKTAVVQSAHGQEIQYGGTNMYSHSLDNDFSEAADVLRRLADRLHGLEYLDLTGCTHWLRALRWMGGQSERYVDWSTQWTRLRILKAHSGMELTEDSEFCDVVRFVMAHREATITEEMLRWWMRRNKTLGRPMNWIDVQKDDWEVYRNLWRGGGKENERKRNALEGLGNKDFVGESQWTRPFVLDPLEERDERAVERMSVWDQ</sequence>
<dbReference type="Gene3D" id="3.80.10.10">
    <property type="entry name" value="Ribonuclease Inhibitor"/>
    <property type="match status" value="1"/>
</dbReference>
<dbReference type="AlphaFoldDB" id="A0A8H7W5Q4"/>
<evidence type="ECO:0000313" key="3">
    <source>
        <dbReference type="Proteomes" id="UP000664132"/>
    </source>
</evidence>
<keyword evidence="3" id="KW-1185">Reference proteome</keyword>
<reference evidence="2" key="1">
    <citation type="submission" date="2021-02" db="EMBL/GenBank/DDBJ databases">
        <title>Genome sequence Cadophora malorum strain M34.</title>
        <authorList>
            <person name="Stefanovic E."/>
            <person name="Vu D."/>
            <person name="Scully C."/>
            <person name="Dijksterhuis J."/>
            <person name="Roader J."/>
            <person name="Houbraken J."/>
        </authorList>
    </citation>
    <scope>NUCLEOTIDE SEQUENCE</scope>
    <source>
        <strain evidence="2">M34</strain>
    </source>
</reference>
<gene>
    <name evidence="2" type="ORF">IFR04_008226</name>
</gene>
<evidence type="ECO:0000313" key="2">
    <source>
        <dbReference type="EMBL" id="KAG4418601.1"/>
    </source>
</evidence>
<dbReference type="SUPFAM" id="SSF52047">
    <property type="entry name" value="RNI-like"/>
    <property type="match status" value="1"/>
</dbReference>
<organism evidence="2 3">
    <name type="scientific">Cadophora malorum</name>
    <dbReference type="NCBI Taxonomy" id="108018"/>
    <lineage>
        <taxon>Eukaryota</taxon>
        <taxon>Fungi</taxon>
        <taxon>Dikarya</taxon>
        <taxon>Ascomycota</taxon>
        <taxon>Pezizomycotina</taxon>
        <taxon>Leotiomycetes</taxon>
        <taxon>Helotiales</taxon>
        <taxon>Ploettnerulaceae</taxon>
        <taxon>Cadophora</taxon>
    </lineage>
</organism>
<protein>
    <recommendedName>
        <fullName evidence="4">Tafazzin</fullName>
    </recommendedName>
</protein>
<accession>A0A8H7W5Q4</accession>
<evidence type="ECO:0000256" key="1">
    <source>
        <dbReference type="SAM" id="MobiDB-lite"/>
    </source>
</evidence>
<comment type="caution">
    <text evidence="2">The sequence shown here is derived from an EMBL/GenBank/DDBJ whole genome shotgun (WGS) entry which is preliminary data.</text>
</comment>
<evidence type="ECO:0008006" key="4">
    <source>
        <dbReference type="Google" id="ProtNLM"/>
    </source>
</evidence>
<proteinExistence type="predicted"/>
<dbReference type="OrthoDB" id="5278911at2759"/>
<feature type="compositionally biased region" description="Low complexity" evidence="1">
    <location>
        <begin position="20"/>
        <end position="31"/>
    </location>
</feature>
<feature type="compositionally biased region" description="Polar residues" evidence="1">
    <location>
        <begin position="7"/>
        <end position="19"/>
    </location>
</feature>
<feature type="region of interest" description="Disordered" evidence="1">
    <location>
        <begin position="1"/>
        <end position="120"/>
    </location>
</feature>
<feature type="compositionally biased region" description="Low complexity" evidence="1">
    <location>
        <begin position="43"/>
        <end position="64"/>
    </location>
</feature>
<name>A0A8H7W5Q4_9HELO</name>
<dbReference type="Proteomes" id="UP000664132">
    <property type="component" value="Unassembled WGS sequence"/>
</dbReference>
<feature type="compositionally biased region" description="Polar residues" evidence="1">
    <location>
        <begin position="32"/>
        <end position="42"/>
    </location>
</feature>
<dbReference type="EMBL" id="JAFJYH010000124">
    <property type="protein sequence ID" value="KAG4418601.1"/>
    <property type="molecule type" value="Genomic_DNA"/>
</dbReference>
<dbReference type="InterPro" id="IPR032675">
    <property type="entry name" value="LRR_dom_sf"/>
</dbReference>